<dbReference type="EMBL" id="SKBL01000002">
    <property type="protein sequence ID" value="TFU17664.1"/>
    <property type="molecule type" value="Genomic_DNA"/>
</dbReference>
<dbReference type="OrthoDB" id="9790023at2"/>
<dbReference type="EMBL" id="DTCX01000029">
    <property type="protein sequence ID" value="HGL49093.1"/>
    <property type="molecule type" value="Genomic_DNA"/>
</dbReference>
<protein>
    <submittedName>
        <fullName evidence="3">PIG-L family deacetylase</fullName>
    </submittedName>
</protein>
<keyword evidence="4" id="KW-1185">Reference proteome</keyword>
<dbReference type="InterPro" id="IPR003737">
    <property type="entry name" value="GlcNAc_PI_deacetylase-related"/>
</dbReference>
<dbReference type="Pfam" id="PF02585">
    <property type="entry name" value="PIG-L"/>
    <property type="match status" value="1"/>
</dbReference>
<proteinExistence type="predicted"/>
<dbReference type="Gene3D" id="3.40.50.10320">
    <property type="entry name" value="LmbE-like"/>
    <property type="match status" value="1"/>
</dbReference>
<accession>A0A4Y9EYQ1</accession>
<reference evidence="4 5" key="1">
    <citation type="submission" date="2019-03" db="EMBL/GenBank/DDBJ databases">
        <title>Thermus tengchongensis species for the arsenic transformation mechanism.</title>
        <authorList>
            <person name="Yuan G.C."/>
        </authorList>
    </citation>
    <scope>NUCLEOTIDE SEQUENCE [LARGE SCALE GENOMIC DNA]</scope>
    <source>
        <strain evidence="3 5">15W</strain>
        <strain evidence="2 4">15Y</strain>
    </source>
</reference>
<dbReference type="SUPFAM" id="SSF102588">
    <property type="entry name" value="LmbE-like"/>
    <property type="match status" value="1"/>
</dbReference>
<evidence type="ECO:0000313" key="1">
    <source>
        <dbReference type="EMBL" id="HGL49093.1"/>
    </source>
</evidence>
<evidence type="ECO:0000313" key="2">
    <source>
        <dbReference type="EMBL" id="TFU17664.1"/>
    </source>
</evidence>
<dbReference type="Proteomes" id="UP000297668">
    <property type="component" value="Unassembled WGS sequence"/>
</dbReference>
<evidence type="ECO:0000313" key="5">
    <source>
        <dbReference type="Proteomes" id="UP000297668"/>
    </source>
</evidence>
<evidence type="ECO:0000313" key="3">
    <source>
        <dbReference type="EMBL" id="TFU25329.1"/>
    </source>
</evidence>
<organism evidence="3 5">
    <name type="scientific">Thermus tengchongensis</name>
    <dbReference type="NCBI Taxonomy" id="1214928"/>
    <lineage>
        <taxon>Bacteria</taxon>
        <taxon>Thermotogati</taxon>
        <taxon>Deinococcota</taxon>
        <taxon>Deinococci</taxon>
        <taxon>Thermales</taxon>
        <taxon>Thermaceae</taxon>
        <taxon>Thermus</taxon>
    </lineage>
</organism>
<comment type="caution">
    <text evidence="3">The sequence shown here is derived from an EMBL/GenBank/DDBJ whole genome shotgun (WGS) entry which is preliminary data.</text>
</comment>
<dbReference type="PANTHER" id="PTHR12993:SF11">
    <property type="entry name" value="N-ACETYLGLUCOSAMINYL-PHOSPHATIDYLINOSITOL DE-N-ACETYLASE"/>
    <property type="match status" value="1"/>
</dbReference>
<dbReference type="GO" id="GO:0016811">
    <property type="term" value="F:hydrolase activity, acting on carbon-nitrogen (but not peptide) bonds, in linear amides"/>
    <property type="evidence" value="ECO:0007669"/>
    <property type="project" value="TreeGrafter"/>
</dbReference>
<dbReference type="Proteomes" id="UP000297244">
    <property type="component" value="Unassembled WGS sequence"/>
</dbReference>
<dbReference type="PANTHER" id="PTHR12993">
    <property type="entry name" value="N-ACETYLGLUCOSAMINYL-PHOSPHATIDYLINOSITOL DE-N-ACETYLASE-RELATED"/>
    <property type="match status" value="1"/>
</dbReference>
<dbReference type="EMBL" id="SJZF01000025">
    <property type="protein sequence ID" value="TFU25329.1"/>
    <property type="molecule type" value="Genomic_DNA"/>
</dbReference>
<evidence type="ECO:0000313" key="4">
    <source>
        <dbReference type="Proteomes" id="UP000297244"/>
    </source>
</evidence>
<dbReference type="AlphaFoldDB" id="A0A4Y9EYQ1"/>
<gene>
    <name evidence="2" type="ORF">E0489_02490</name>
    <name evidence="3" type="ORF">E0687_11325</name>
    <name evidence="1" type="ORF">ENU54_00515</name>
</gene>
<dbReference type="STRING" id="1449357.GCA_000744175_01708"/>
<reference evidence="1" key="2">
    <citation type="journal article" date="2020" name="mSystems">
        <title>Genome- and Community-Level Interaction Insights into Carbon Utilization and Element Cycling Functions of Hydrothermarchaeota in Hydrothermal Sediment.</title>
        <authorList>
            <person name="Zhou Z."/>
            <person name="Liu Y."/>
            <person name="Xu W."/>
            <person name="Pan J."/>
            <person name="Luo Z.H."/>
            <person name="Li M."/>
        </authorList>
    </citation>
    <scope>NUCLEOTIDE SEQUENCE [LARGE SCALE GENOMIC DNA]</scope>
    <source>
        <strain evidence="1">SpSt-679</strain>
    </source>
</reference>
<name>A0A4Y9EYQ1_9DEIN</name>
<dbReference type="InterPro" id="IPR024078">
    <property type="entry name" value="LmbE-like_dom_sf"/>
</dbReference>
<sequence>MLRGLGLWYKTGRLGVVNLMAVFAHPDDEIGASGTLALHAQRGDRVLLVWMTKGELASQFGDLEEARVAEIREGHGAHVARLIGAEYRFLPFRDTFLTGGREEALALARLMAEFRPDAVITWDPLDVHPDHRATHEAVLSALKFCRIPKLVGEAHRKPVRLYHYPRKELARPWLYVDTTVTQEVAEAVFAFYQEFYRWPFTLEEFRARRRLQGREAGVPFAEAFQTDSPPAWPALP</sequence>